<evidence type="ECO:0000313" key="3">
    <source>
        <dbReference type="Proteomes" id="UP000619260"/>
    </source>
</evidence>
<reference evidence="2" key="1">
    <citation type="submission" date="2021-01" db="EMBL/GenBank/DDBJ databases">
        <title>Whole genome shotgun sequence of Virgisporangium aliadipatigenens NBRC 105644.</title>
        <authorList>
            <person name="Komaki H."/>
            <person name="Tamura T."/>
        </authorList>
    </citation>
    <scope>NUCLEOTIDE SEQUENCE</scope>
    <source>
        <strain evidence="2">NBRC 105644</strain>
    </source>
</reference>
<gene>
    <name evidence="2" type="ORF">Val02_39680</name>
</gene>
<dbReference type="RefSeq" id="WP_203900597.1">
    <property type="nucleotide sequence ID" value="NZ_BOPF01000013.1"/>
</dbReference>
<feature type="region of interest" description="Disordered" evidence="1">
    <location>
        <begin position="85"/>
        <end position="104"/>
    </location>
</feature>
<protein>
    <submittedName>
        <fullName evidence="2">Uncharacterized protein</fullName>
    </submittedName>
</protein>
<comment type="caution">
    <text evidence="2">The sequence shown here is derived from an EMBL/GenBank/DDBJ whole genome shotgun (WGS) entry which is preliminary data.</text>
</comment>
<feature type="compositionally biased region" description="Acidic residues" evidence="1">
    <location>
        <begin position="93"/>
        <end position="104"/>
    </location>
</feature>
<accession>A0A8J4DSB5</accession>
<dbReference type="AlphaFoldDB" id="A0A8J4DSB5"/>
<evidence type="ECO:0000256" key="1">
    <source>
        <dbReference type="SAM" id="MobiDB-lite"/>
    </source>
</evidence>
<keyword evidence="3" id="KW-1185">Reference proteome</keyword>
<organism evidence="2 3">
    <name type="scientific">Virgisporangium aliadipatigenens</name>
    <dbReference type="NCBI Taxonomy" id="741659"/>
    <lineage>
        <taxon>Bacteria</taxon>
        <taxon>Bacillati</taxon>
        <taxon>Actinomycetota</taxon>
        <taxon>Actinomycetes</taxon>
        <taxon>Micromonosporales</taxon>
        <taxon>Micromonosporaceae</taxon>
        <taxon>Virgisporangium</taxon>
    </lineage>
</organism>
<evidence type="ECO:0000313" key="2">
    <source>
        <dbReference type="EMBL" id="GIJ47082.1"/>
    </source>
</evidence>
<proteinExistence type="predicted"/>
<dbReference type="EMBL" id="BOPF01000013">
    <property type="protein sequence ID" value="GIJ47082.1"/>
    <property type="molecule type" value="Genomic_DNA"/>
</dbReference>
<name>A0A8J4DSB5_9ACTN</name>
<dbReference type="Proteomes" id="UP000619260">
    <property type="component" value="Unassembled WGS sequence"/>
</dbReference>
<sequence length="104" mass="10822">MTQPPPSLSEAKDAFLAGATWQVRGTAMPFGDGRRGAVAVTFHVPQNRFNAVSIEETGTGVVVTMLVNPDEARVLADSLTEAAGAAAGAGEPLFDEDFDPAQHP</sequence>